<dbReference type="GO" id="GO:0016020">
    <property type="term" value="C:membrane"/>
    <property type="evidence" value="ECO:0007669"/>
    <property type="project" value="UniProtKB-SubCell"/>
</dbReference>
<gene>
    <name evidence="14" type="ORF">BEMITA_LOCUS205</name>
</gene>
<evidence type="ECO:0000313" key="14">
    <source>
        <dbReference type="EMBL" id="CAH0748639.1"/>
    </source>
</evidence>
<evidence type="ECO:0000256" key="11">
    <source>
        <dbReference type="ARBA" id="ARBA00023303"/>
    </source>
</evidence>
<evidence type="ECO:0000256" key="6">
    <source>
        <dbReference type="ARBA" id="ARBA00022989"/>
    </source>
</evidence>
<evidence type="ECO:0000256" key="12">
    <source>
        <dbReference type="RuleBase" id="RU000679"/>
    </source>
</evidence>
<evidence type="ECO:0000256" key="1">
    <source>
        <dbReference type="ARBA" id="ARBA00004141"/>
    </source>
</evidence>
<sequence length="655" mass="74400">MGSLTGQITVFIERPFVLDFLKVIINHPEGFTFGREIKVSAGNLAEIKIGGDRLYSTERMRGMDVDQRKCLFKEDASTLGLPYYMRINCKTECFRNYTFQYCNCSPNFMFFDVDAYLKKRQSSLFTSLVFYFTTDSHPNLTMSCNEGYNTRNKGSRREPLFRGRSSRPRGRGRSVPPANFTDPGVGHVTVGTSSARFRDNSVPPRFQNFPTMDQISIHTASSMHSVHSPGERNVDNSIPNVFEHRNVQHLTPHIAVQNGDQREFPSYVLPGTPLVNDQLPSGLLSDILQGMSDLRVTFQQELSSIRSDLPNLVRAEVFQVSQPVFRPSQKFSPMSNNINASAYQNVVLNSEPSRPPVSDQVGSNAPMIPFSHYFPLFDQNANASSHANFIPPSYLSAQNQSSMPIPNQGSLLNSVPSEIYHSSIPKTETKVFDFRPKISDLSAYNGDNEQLNPKEFISSLDDYFLDFRVSEKTKLAQTRKLLTGPAQTWFWATQFVDFSDFKTKFLRHFWGEEIQSTVRQSLNIPDQYKQEHGSMTNYFLKKLRVARCLDTPIPDKELIRTIVSHFGYQVKWAITHCNASTIDTVIEKLTELDQLNLNRFTNTKRTNQQPSSANHNTQNAQSKNFVPNQVKVNQVSVDVSQPPPNFELPEENDLN</sequence>
<accession>A0AAI8UUC1</accession>
<evidence type="ECO:0000256" key="10">
    <source>
        <dbReference type="ARBA" id="ARBA00023201"/>
    </source>
</evidence>
<evidence type="ECO:0000256" key="5">
    <source>
        <dbReference type="ARBA" id="ARBA00022692"/>
    </source>
</evidence>
<evidence type="ECO:0000256" key="2">
    <source>
        <dbReference type="ARBA" id="ARBA00007193"/>
    </source>
</evidence>
<keyword evidence="4 12" id="KW-0894">Sodium channel</keyword>
<dbReference type="Proteomes" id="UP001152759">
    <property type="component" value="Unassembled WGS sequence"/>
</dbReference>
<evidence type="ECO:0000256" key="13">
    <source>
        <dbReference type="SAM" id="MobiDB-lite"/>
    </source>
</evidence>
<keyword evidence="5 12" id="KW-0812">Transmembrane</keyword>
<comment type="caution">
    <text evidence="14">The sequence shown here is derived from an EMBL/GenBank/DDBJ whole genome shotgun (WGS) entry which is preliminary data.</text>
</comment>
<evidence type="ECO:0000256" key="3">
    <source>
        <dbReference type="ARBA" id="ARBA00022448"/>
    </source>
</evidence>
<protein>
    <submittedName>
        <fullName evidence="14">Uncharacterized protein</fullName>
    </submittedName>
</protein>
<keyword evidence="9" id="KW-0472">Membrane</keyword>
<keyword evidence="10 12" id="KW-0739">Sodium transport</keyword>
<keyword evidence="6" id="KW-1133">Transmembrane helix</keyword>
<evidence type="ECO:0000256" key="8">
    <source>
        <dbReference type="ARBA" id="ARBA00023065"/>
    </source>
</evidence>
<dbReference type="GO" id="GO:0005272">
    <property type="term" value="F:sodium channel activity"/>
    <property type="evidence" value="ECO:0007669"/>
    <property type="project" value="UniProtKB-KW"/>
</dbReference>
<feature type="region of interest" description="Disordered" evidence="13">
    <location>
        <begin position="145"/>
        <end position="186"/>
    </location>
</feature>
<evidence type="ECO:0000256" key="7">
    <source>
        <dbReference type="ARBA" id="ARBA00023053"/>
    </source>
</evidence>
<keyword evidence="3 12" id="KW-0813">Transport</keyword>
<dbReference type="Pfam" id="PF00858">
    <property type="entry name" value="ASC"/>
    <property type="match status" value="1"/>
</dbReference>
<feature type="region of interest" description="Disordered" evidence="13">
    <location>
        <begin position="604"/>
        <end position="655"/>
    </location>
</feature>
<comment type="subcellular location">
    <subcellularLocation>
        <location evidence="1">Membrane</location>
        <topology evidence="1">Multi-pass membrane protein</topology>
    </subcellularLocation>
</comment>
<organism evidence="14 15">
    <name type="scientific">Bemisia tabaci</name>
    <name type="common">Sweetpotato whitefly</name>
    <name type="synonym">Aleurodes tabaci</name>
    <dbReference type="NCBI Taxonomy" id="7038"/>
    <lineage>
        <taxon>Eukaryota</taxon>
        <taxon>Metazoa</taxon>
        <taxon>Ecdysozoa</taxon>
        <taxon>Arthropoda</taxon>
        <taxon>Hexapoda</taxon>
        <taxon>Insecta</taxon>
        <taxon>Pterygota</taxon>
        <taxon>Neoptera</taxon>
        <taxon>Paraneoptera</taxon>
        <taxon>Hemiptera</taxon>
        <taxon>Sternorrhyncha</taxon>
        <taxon>Aleyrodoidea</taxon>
        <taxon>Aleyrodidae</taxon>
        <taxon>Aleyrodinae</taxon>
        <taxon>Bemisia</taxon>
    </lineage>
</organism>
<dbReference type="EMBL" id="CAKKNF020000069">
    <property type="protein sequence ID" value="CAH0748639.1"/>
    <property type="molecule type" value="Genomic_DNA"/>
</dbReference>
<evidence type="ECO:0000256" key="4">
    <source>
        <dbReference type="ARBA" id="ARBA00022461"/>
    </source>
</evidence>
<name>A0AAI8UUC1_BEMTA</name>
<keyword evidence="11 12" id="KW-0407">Ion channel</keyword>
<dbReference type="AlphaFoldDB" id="A0AAI8UUC1"/>
<feature type="compositionally biased region" description="Polar residues" evidence="13">
    <location>
        <begin position="604"/>
        <end position="639"/>
    </location>
</feature>
<keyword evidence="8 12" id="KW-0406">Ion transport</keyword>
<keyword evidence="15" id="KW-1185">Reference proteome</keyword>
<dbReference type="InterPro" id="IPR001873">
    <property type="entry name" value="ENaC"/>
</dbReference>
<comment type="similarity">
    <text evidence="2 12">Belongs to the amiloride-sensitive sodium channel (TC 1.A.6) family.</text>
</comment>
<proteinExistence type="inferred from homology"/>
<evidence type="ECO:0000256" key="9">
    <source>
        <dbReference type="ARBA" id="ARBA00023136"/>
    </source>
</evidence>
<keyword evidence="7" id="KW-0915">Sodium</keyword>
<evidence type="ECO:0000313" key="15">
    <source>
        <dbReference type="Proteomes" id="UP001152759"/>
    </source>
</evidence>
<reference evidence="14" key="1">
    <citation type="submission" date="2021-12" db="EMBL/GenBank/DDBJ databases">
        <authorList>
            <person name="King R."/>
        </authorList>
    </citation>
    <scope>NUCLEOTIDE SEQUENCE</scope>
</reference>